<comment type="caution">
    <text evidence="1">The sequence shown here is derived from an EMBL/GenBank/DDBJ whole genome shotgun (WGS) entry which is preliminary data.</text>
</comment>
<dbReference type="EMBL" id="CAXDID020000021">
    <property type="protein sequence ID" value="CAL5987581.1"/>
    <property type="molecule type" value="Genomic_DNA"/>
</dbReference>
<evidence type="ECO:0000313" key="2">
    <source>
        <dbReference type="Proteomes" id="UP001642409"/>
    </source>
</evidence>
<proteinExistence type="predicted"/>
<protein>
    <submittedName>
        <fullName evidence="1">Hypothetical_protein</fullName>
    </submittedName>
</protein>
<organism evidence="1 2">
    <name type="scientific">Hexamita inflata</name>
    <dbReference type="NCBI Taxonomy" id="28002"/>
    <lineage>
        <taxon>Eukaryota</taxon>
        <taxon>Metamonada</taxon>
        <taxon>Diplomonadida</taxon>
        <taxon>Hexamitidae</taxon>
        <taxon>Hexamitinae</taxon>
        <taxon>Hexamita</taxon>
    </lineage>
</organism>
<gene>
    <name evidence="1" type="ORF">HINF_LOCUS9964</name>
</gene>
<dbReference type="Proteomes" id="UP001642409">
    <property type="component" value="Unassembled WGS sequence"/>
</dbReference>
<sequence>MRSNKNSNSSVDAPLPKSLSLKLVKQTSFVKPYATGAIKRSTTNGSLLNSGKTMNLMNIIQRTPDLPPILQKQNTSDKVIPSLRIDQFIKKLNEEDYQDEVEIETEPAIYYPDEFVNNQKAFEKELNIAMFEDVNLERIIYFDALKKMRLQIDETKLFISRAKEFDGLLEKYTGTIEKMDKQNQLQKDAIQKIEFFKEFDARQRRQQ</sequence>
<reference evidence="1 2" key="1">
    <citation type="submission" date="2024-07" db="EMBL/GenBank/DDBJ databases">
        <authorList>
            <person name="Akdeniz Z."/>
        </authorList>
    </citation>
    <scope>NUCLEOTIDE SEQUENCE [LARGE SCALE GENOMIC DNA]</scope>
</reference>
<accession>A0ABP1HA51</accession>
<keyword evidence="2" id="KW-1185">Reference proteome</keyword>
<evidence type="ECO:0000313" key="1">
    <source>
        <dbReference type="EMBL" id="CAL5987581.1"/>
    </source>
</evidence>
<name>A0ABP1HA51_9EUKA</name>